<sequence length="99" mass="10678">MRLAEFEGLFAASLHGLSREEPGLLRLRLHGGADVASRARELTAREAECCGFFDFTVTRRGQRVTVDVRVPQDKRGVLDGVAAQAAAVLAARSREGAGR</sequence>
<dbReference type="Proteomes" id="UP000192591">
    <property type="component" value="Unassembled WGS sequence"/>
</dbReference>
<gene>
    <name evidence="1" type="ORF">B1813_00245</name>
</gene>
<keyword evidence="2" id="KW-1185">Reference proteome</keyword>
<organism evidence="1 2">
    <name type="scientific">Saccharomonospora piscinae</name>
    <dbReference type="NCBI Taxonomy" id="687388"/>
    <lineage>
        <taxon>Bacteria</taxon>
        <taxon>Bacillati</taxon>
        <taxon>Actinomycetota</taxon>
        <taxon>Actinomycetes</taxon>
        <taxon>Pseudonocardiales</taxon>
        <taxon>Pseudonocardiaceae</taxon>
        <taxon>Saccharomonospora</taxon>
    </lineage>
</organism>
<name>A0A1V9ADF2_SACPI</name>
<evidence type="ECO:0000313" key="1">
    <source>
        <dbReference type="EMBL" id="OQO95103.1"/>
    </source>
</evidence>
<protein>
    <submittedName>
        <fullName evidence="1">Uncharacterized protein</fullName>
    </submittedName>
</protein>
<dbReference type="AlphaFoldDB" id="A0A1V9ADF2"/>
<dbReference type="EMBL" id="MWIH01000002">
    <property type="protein sequence ID" value="OQO95103.1"/>
    <property type="molecule type" value="Genomic_DNA"/>
</dbReference>
<reference evidence="1 2" key="1">
    <citation type="submission" date="2017-02" db="EMBL/GenBank/DDBJ databases">
        <title>Draft genome of Saccharomonospora sp. 154.</title>
        <authorList>
            <person name="Alonso-Carmona G.S."/>
            <person name="De La Haba R."/>
            <person name="Vera-Gargallo B."/>
            <person name="Sandoval-Trujillo A.H."/>
            <person name="Ramirez-Duran N."/>
            <person name="Ventosa A."/>
        </authorList>
    </citation>
    <scope>NUCLEOTIDE SEQUENCE [LARGE SCALE GENOMIC DNA]</scope>
    <source>
        <strain evidence="1 2">LRS4.154</strain>
    </source>
</reference>
<comment type="caution">
    <text evidence="1">The sequence shown here is derived from an EMBL/GenBank/DDBJ whole genome shotgun (WGS) entry which is preliminary data.</text>
</comment>
<evidence type="ECO:0000313" key="2">
    <source>
        <dbReference type="Proteomes" id="UP000192591"/>
    </source>
</evidence>
<accession>A0A1V9ADF2</accession>
<dbReference type="STRING" id="1962155.B1813_00245"/>
<proteinExistence type="predicted"/>